<evidence type="ECO:0000313" key="1">
    <source>
        <dbReference type="EMBL" id="GKT36380.1"/>
    </source>
</evidence>
<accession>A0ABQ5KV96</accession>
<sequence length="100" mass="10826">MGEDPKKWGKPFSALLGALEAQEGFGIPAIGGKDSMSGTFKDIDVPPTAITFALKVVDVRSVISQELKSADSKLIAFMPERTDSEIYDMDALKTAYDEIL</sequence>
<dbReference type="Gene3D" id="3.30.1330.10">
    <property type="entry name" value="PurM-like, N-terminal domain"/>
    <property type="match status" value="1"/>
</dbReference>
<feature type="non-terminal residue" evidence="1">
    <location>
        <position position="100"/>
    </location>
</feature>
<dbReference type="EMBL" id="BQXS01004126">
    <property type="protein sequence ID" value="GKT36380.1"/>
    <property type="molecule type" value="Genomic_DNA"/>
</dbReference>
<gene>
    <name evidence="1" type="ORF">ADUPG1_003156</name>
</gene>
<reference evidence="1" key="1">
    <citation type="submission" date="2022-03" db="EMBL/GenBank/DDBJ databases">
        <title>Draft genome sequence of Aduncisulcus paluster, a free-living microaerophilic Fornicata.</title>
        <authorList>
            <person name="Yuyama I."/>
            <person name="Kume K."/>
            <person name="Tamura T."/>
            <person name="Inagaki Y."/>
            <person name="Hashimoto T."/>
        </authorList>
    </citation>
    <scope>NUCLEOTIDE SEQUENCE</scope>
    <source>
        <strain evidence="1">NY0171</strain>
    </source>
</reference>
<keyword evidence="2" id="KW-1185">Reference proteome</keyword>
<evidence type="ECO:0000313" key="2">
    <source>
        <dbReference type="Proteomes" id="UP001057375"/>
    </source>
</evidence>
<name>A0ABQ5KV96_9EUKA</name>
<dbReference type="InterPro" id="IPR036921">
    <property type="entry name" value="PurM-like_N_sf"/>
</dbReference>
<dbReference type="Proteomes" id="UP001057375">
    <property type="component" value="Unassembled WGS sequence"/>
</dbReference>
<dbReference type="SUPFAM" id="SSF55326">
    <property type="entry name" value="PurM N-terminal domain-like"/>
    <property type="match status" value="1"/>
</dbReference>
<proteinExistence type="predicted"/>
<comment type="caution">
    <text evidence="1">The sequence shown here is derived from an EMBL/GenBank/DDBJ whole genome shotgun (WGS) entry which is preliminary data.</text>
</comment>
<organism evidence="1 2">
    <name type="scientific">Aduncisulcus paluster</name>
    <dbReference type="NCBI Taxonomy" id="2918883"/>
    <lineage>
        <taxon>Eukaryota</taxon>
        <taxon>Metamonada</taxon>
        <taxon>Carpediemonas-like organisms</taxon>
        <taxon>Aduncisulcus</taxon>
    </lineage>
</organism>
<protein>
    <submittedName>
        <fullName evidence="1">Phosphoribosylformylglycinamidine synthase</fullName>
    </submittedName>
</protein>